<dbReference type="RefSeq" id="WP_423248637.1">
    <property type="nucleotide sequence ID" value="NZ_CACRUQ010000011.1"/>
</dbReference>
<keyword evidence="2" id="KW-1133">Transmembrane helix</keyword>
<dbReference type="InterPro" id="IPR046022">
    <property type="entry name" value="DUF5979"/>
</dbReference>
<gene>
    <name evidence="5" type="ORF">RTLFYP15_01410</name>
</gene>
<keyword evidence="3" id="KW-0732">Signal</keyword>
<accession>A0A6N3BWB7</accession>
<evidence type="ECO:0000256" key="3">
    <source>
        <dbReference type="SAM" id="SignalP"/>
    </source>
</evidence>
<keyword evidence="2" id="KW-0812">Transmembrane</keyword>
<feature type="domain" description="DUF5979" evidence="4">
    <location>
        <begin position="398"/>
        <end position="501"/>
    </location>
</feature>
<dbReference type="AlphaFoldDB" id="A0A6N3BWB7"/>
<feature type="region of interest" description="Disordered" evidence="1">
    <location>
        <begin position="47"/>
        <end position="86"/>
    </location>
</feature>
<feature type="transmembrane region" description="Helical" evidence="2">
    <location>
        <begin position="514"/>
        <end position="534"/>
    </location>
</feature>
<dbReference type="Pfam" id="PF19407">
    <property type="entry name" value="DUF5979"/>
    <property type="match status" value="1"/>
</dbReference>
<reference evidence="5" key="1">
    <citation type="submission" date="2019-11" db="EMBL/GenBank/DDBJ databases">
        <authorList>
            <person name="Feng L."/>
        </authorList>
    </citation>
    <scope>NUCLEOTIDE SEQUENCE</scope>
    <source>
        <strain evidence="5">RtorquesLFYP15</strain>
    </source>
</reference>
<protein>
    <recommendedName>
        <fullName evidence="4">DUF5979 domain-containing protein</fullName>
    </recommendedName>
</protein>
<keyword evidence="2" id="KW-0472">Membrane</keyword>
<evidence type="ECO:0000313" key="5">
    <source>
        <dbReference type="EMBL" id="VYU06391.1"/>
    </source>
</evidence>
<feature type="signal peptide" evidence="3">
    <location>
        <begin position="1"/>
        <end position="28"/>
    </location>
</feature>
<feature type="chain" id="PRO_5027031131" description="DUF5979 domain-containing protein" evidence="3">
    <location>
        <begin position="29"/>
        <end position="543"/>
    </location>
</feature>
<sequence>MRRKLRRHFAFLMAVLMMLSLMGVQVLAEGVQVEAVQTTEGTDCTVLPEETDAEETSRSEMQKPDAKESPPESGVVTEEGKSTDSEKISVALKDEILTKGSLTANVSGTTESDQIAYQWQISENGQWKDIEDTATVDSRKQSYEVARDGAQKTFRVKVTVNEAVTVYSSEYKVNYYDKLQNGSFETPKVSDVGTLTYKNAHFIQVANGTNNLYWKTTAKGAYFGAGNQKDYYIEIADGSRSYYGNTVNDPKPVYNISSAAQENQFAELNCEEPGALYQDVLTEPGTVLHWGLEHAGRWGTDTMAVIISDTKSMSSDWNPAGSGFDQSNPDVQAVLSDEAGKWTYHYGDYTVPAGQYVTRFYFVAVAAANGNLSNGNLLDNISFGKDLPTPPAKTGNLMITKQVEGIAASQVPDESFTFQVKRGEEEIEEVKLPQNGQWSASLQAIEPGEYTVTEIAQEQNNYRLGHTFYLVGQESQTEGMTAQIDVVKEQTVTVTYTNQYQPLMVVPTGVENRMFPTILMETAGITGGAVFLFLRRKRKEKDS</sequence>
<name>A0A6N3BWB7_9FIRM</name>
<proteinExistence type="predicted"/>
<feature type="compositionally biased region" description="Basic and acidic residues" evidence="1">
    <location>
        <begin position="55"/>
        <end position="70"/>
    </location>
</feature>
<organism evidence="5">
    <name type="scientific">[Ruminococcus] torques</name>
    <dbReference type="NCBI Taxonomy" id="33039"/>
    <lineage>
        <taxon>Bacteria</taxon>
        <taxon>Bacillati</taxon>
        <taxon>Bacillota</taxon>
        <taxon>Clostridia</taxon>
        <taxon>Lachnospirales</taxon>
        <taxon>Lachnospiraceae</taxon>
        <taxon>Mediterraneibacter</taxon>
    </lineage>
</organism>
<dbReference type="EMBL" id="CACRUQ010000011">
    <property type="protein sequence ID" value="VYU06391.1"/>
    <property type="molecule type" value="Genomic_DNA"/>
</dbReference>
<evidence type="ECO:0000256" key="1">
    <source>
        <dbReference type="SAM" id="MobiDB-lite"/>
    </source>
</evidence>
<evidence type="ECO:0000259" key="4">
    <source>
        <dbReference type="Pfam" id="PF19407"/>
    </source>
</evidence>
<evidence type="ECO:0000256" key="2">
    <source>
        <dbReference type="SAM" id="Phobius"/>
    </source>
</evidence>